<dbReference type="SUPFAM" id="SSF55729">
    <property type="entry name" value="Acyl-CoA N-acyltransferases (Nat)"/>
    <property type="match status" value="1"/>
</dbReference>
<evidence type="ECO:0000313" key="1">
    <source>
        <dbReference type="EMBL" id="ROT35136.1"/>
    </source>
</evidence>
<dbReference type="Gene3D" id="3.40.630.30">
    <property type="match status" value="1"/>
</dbReference>
<gene>
    <name evidence="1" type="ORF">SODALDRAFT_353522</name>
</gene>
<dbReference type="EMBL" id="ML119062">
    <property type="protein sequence ID" value="ROT35136.1"/>
    <property type="molecule type" value="Genomic_DNA"/>
</dbReference>
<sequence length="216" mass="23940">MPLQRDYAIPADARQIAEIHMAAFGANAMLQATFPTPSVRAALHETIRAKAAADIQDPRITVLVVRESDTCTQQPHTVPRVVAFAKWSHPVRQGEDYTESPWVWPEGTDRAILDAWTNATEEAQERVLGGRPCYRLTFLGTDPAHEKRGAGSLLVRWGIDRSGEDGVPLYLESTLEAAPFDQNHGFVSREKVSVRMGGGGNCVPELYEEIIFIFEP</sequence>
<dbReference type="GeneID" id="39582130"/>
<dbReference type="Proteomes" id="UP000272025">
    <property type="component" value="Unassembled WGS sequence"/>
</dbReference>
<dbReference type="AlphaFoldDB" id="A0A3N2PLC5"/>
<reference evidence="1 2" key="1">
    <citation type="journal article" date="2018" name="Mol. Ecol.">
        <title>The obligate alkalophilic soda-lake fungus Sodiomyces alkalinus has shifted to a protein diet.</title>
        <authorList>
            <person name="Grum-Grzhimaylo A.A."/>
            <person name="Falkoski D.L."/>
            <person name="van den Heuvel J."/>
            <person name="Valero-Jimenez C.A."/>
            <person name="Min B."/>
            <person name="Choi I.G."/>
            <person name="Lipzen A."/>
            <person name="Daum C.G."/>
            <person name="Aanen D.K."/>
            <person name="Tsang A."/>
            <person name="Henrissat B."/>
            <person name="Bilanenko E.N."/>
            <person name="de Vries R.P."/>
            <person name="van Kan J.A.L."/>
            <person name="Grigoriev I.V."/>
            <person name="Debets A.J.M."/>
        </authorList>
    </citation>
    <scope>NUCLEOTIDE SEQUENCE [LARGE SCALE GENOMIC DNA]</scope>
    <source>
        <strain evidence="1 2">F11</strain>
    </source>
</reference>
<dbReference type="InterPro" id="IPR016181">
    <property type="entry name" value="Acyl_CoA_acyltransferase"/>
</dbReference>
<keyword evidence="2" id="KW-1185">Reference proteome</keyword>
<keyword evidence="1" id="KW-0808">Transferase</keyword>
<proteinExistence type="predicted"/>
<organism evidence="1 2">
    <name type="scientific">Sodiomyces alkalinus (strain CBS 110278 / VKM F-3762 / F11)</name>
    <name type="common">Alkaliphilic filamentous fungus</name>
    <dbReference type="NCBI Taxonomy" id="1314773"/>
    <lineage>
        <taxon>Eukaryota</taxon>
        <taxon>Fungi</taxon>
        <taxon>Dikarya</taxon>
        <taxon>Ascomycota</taxon>
        <taxon>Pezizomycotina</taxon>
        <taxon>Sordariomycetes</taxon>
        <taxon>Hypocreomycetidae</taxon>
        <taxon>Glomerellales</taxon>
        <taxon>Plectosphaerellaceae</taxon>
        <taxon>Sodiomyces</taxon>
    </lineage>
</organism>
<evidence type="ECO:0000313" key="2">
    <source>
        <dbReference type="Proteomes" id="UP000272025"/>
    </source>
</evidence>
<name>A0A3N2PLC5_SODAK</name>
<dbReference type="RefSeq" id="XP_028462942.1">
    <property type="nucleotide sequence ID" value="XM_028613652.1"/>
</dbReference>
<protein>
    <submittedName>
        <fullName evidence="1">Putative GNAT family acetyltransferase</fullName>
    </submittedName>
</protein>
<dbReference type="PANTHER" id="PTHR42791:SF2">
    <property type="entry name" value="N-ACETYLTRANSFERASE DOMAIN-CONTAINING PROTEIN"/>
    <property type="match status" value="1"/>
</dbReference>
<dbReference type="PANTHER" id="PTHR42791">
    <property type="entry name" value="GNAT FAMILY ACETYLTRANSFERASE"/>
    <property type="match status" value="1"/>
</dbReference>
<accession>A0A3N2PLC5</accession>
<dbReference type="OrthoDB" id="2115692at2759"/>
<dbReference type="InterPro" id="IPR052523">
    <property type="entry name" value="Trichothecene_AcTrans"/>
</dbReference>
<dbReference type="GO" id="GO:0016740">
    <property type="term" value="F:transferase activity"/>
    <property type="evidence" value="ECO:0007669"/>
    <property type="project" value="UniProtKB-KW"/>
</dbReference>